<feature type="transmembrane region" description="Helical" evidence="6">
    <location>
        <begin position="85"/>
        <end position="105"/>
    </location>
</feature>
<evidence type="ECO:0000256" key="4">
    <source>
        <dbReference type="ARBA" id="ARBA00023136"/>
    </source>
</evidence>
<accession>A0A9Q8PFI2</accession>
<feature type="domain" description="Major facilitator superfamily (MFS) profile" evidence="7">
    <location>
        <begin position="50"/>
        <end position="482"/>
    </location>
</feature>
<feature type="transmembrane region" description="Helical" evidence="6">
    <location>
        <begin position="142"/>
        <end position="163"/>
    </location>
</feature>
<proteinExistence type="predicted"/>
<dbReference type="KEGG" id="ffu:CLAFUR5_09124"/>
<feature type="transmembrane region" description="Helical" evidence="6">
    <location>
        <begin position="387"/>
        <end position="410"/>
    </location>
</feature>
<dbReference type="OrthoDB" id="6770063at2759"/>
<dbReference type="CDD" id="cd17323">
    <property type="entry name" value="MFS_Tpo1_MDR_like"/>
    <property type="match status" value="1"/>
</dbReference>
<comment type="subcellular location">
    <subcellularLocation>
        <location evidence="1">Membrane</location>
        <topology evidence="1">Multi-pass membrane protein</topology>
    </subcellularLocation>
</comment>
<dbReference type="PANTHER" id="PTHR23502">
    <property type="entry name" value="MAJOR FACILITATOR SUPERFAMILY"/>
    <property type="match status" value="1"/>
</dbReference>
<feature type="transmembrane region" description="Helical" evidence="6">
    <location>
        <begin position="362"/>
        <end position="381"/>
    </location>
</feature>
<dbReference type="SUPFAM" id="SSF103473">
    <property type="entry name" value="MFS general substrate transporter"/>
    <property type="match status" value="1"/>
</dbReference>
<evidence type="ECO:0000256" key="2">
    <source>
        <dbReference type="ARBA" id="ARBA00022692"/>
    </source>
</evidence>
<dbReference type="InterPro" id="IPR020846">
    <property type="entry name" value="MFS_dom"/>
</dbReference>
<evidence type="ECO:0000259" key="7">
    <source>
        <dbReference type="PROSITE" id="PS50850"/>
    </source>
</evidence>
<dbReference type="EMBL" id="CP090171">
    <property type="protein sequence ID" value="UJO21525.1"/>
    <property type="molecule type" value="Genomic_DNA"/>
</dbReference>
<evidence type="ECO:0000256" key="3">
    <source>
        <dbReference type="ARBA" id="ARBA00022989"/>
    </source>
</evidence>
<feature type="transmembrane region" description="Helical" evidence="6">
    <location>
        <begin position="281"/>
        <end position="300"/>
    </location>
</feature>
<dbReference type="Gene3D" id="1.20.1250.20">
    <property type="entry name" value="MFS general substrate transporter like domains"/>
    <property type="match status" value="1"/>
</dbReference>
<dbReference type="PANTHER" id="PTHR23502:SF171">
    <property type="entry name" value="MAJOR FACILITATOR SUPERFAMILY (MFS) PROFILE DOMAIN-CONTAINING PROTEIN"/>
    <property type="match status" value="1"/>
</dbReference>
<feature type="transmembrane region" description="Helical" evidence="6">
    <location>
        <begin position="454"/>
        <end position="478"/>
    </location>
</feature>
<feature type="transmembrane region" description="Helical" evidence="6">
    <location>
        <begin position="320"/>
        <end position="341"/>
    </location>
</feature>
<reference evidence="8" key="1">
    <citation type="submission" date="2021-12" db="EMBL/GenBank/DDBJ databases">
        <authorList>
            <person name="Zaccaron A."/>
            <person name="Stergiopoulos I."/>
        </authorList>
    </citation>
    <scope>NUCLEOTIDE SEQUENCE</scope>
    <source>
        <strain evidence="8">Race5_Kim</strain>
    </source>
</reference>
<keyword evidence="4 6" id="KW-0472">Membrane</keyword>
<dbReference type="GO" id="GO:0022857">
    <property type="term" value="F:transmembrane transporter activity"/>
    <property type="evidence" value="ECO:0007669"/>
    <property type="project" value="InterPro"/>
</dbReference>
<evidence type="ECO:0000313" key="8">
    <source>
        <dbReference type="EMBL" id="UJO21525.1"/>
    </source>
</evidence>
<feature type="transmembrane region" description="Helical" evidence="6">
    <location>
        <begin position="175"/>
        <end position="199"/>
    </location>
</feature>
<evidence type="ECO:0000256" key="1">
    <source>
        <dbReference type="ARBA" id="ARBA00004141"/>
    </source>
</evidence>
<dbReference type="PROSITE" id="PS50850">
    <property type="entry name" value="MFS"/>
    <property type="match status" value="1"/>
</dbReference>
<keyword evidence="3 6" id="KW-1133">Transmembrane helix</keyword>
<dbReference type="RefSeq" id="XP_047765891.1">
    <property type="nucleotide sequence ID" value="XM_047908272.1"/>
</dbReference>
<keyword evidence="2 6" id="KW-0812">Transmembrane</keyword>
<keyword evidence="9" id="KW-1185">Reference proteome</keyword>
<evidence type="ECO:0000256" key="6">
    <source>
        <dbReference type="SAM" id="Phobius"/>
    </source>
</evidence>
<dbReference type="Pfam" id="PF07690">
    <property type="entry name" value="MFS_1"/>
    <property type="match status" value="1"/>
</dbReference>
<organism evidence="8 9">
    <name type="scientific">Passalora fulva</name>
    <name type="common">Tomato leaf mold</name>
    <name type="synonym">Cladosporium fulvum</name>
    <dbReference type="NCBI Taxonomy" id="5499"/>
    <lineage>
        <taxon>Eukaryota</taxon>
        <taxon>Fungi</taxon>
        <taxon>Dikarya</taxon>
        <taxon>Ascomycota</taxon>
        <taxon>Pezizomycotina</taxon>
        <taxon>Dothideomycetes</taxon>
        <taxon>Dothideomycetidae</taxon>
        <taxon>Mycosphaerellales</taxon>
        <taxon>Mycosphaerellaceae</taxon>
        <taxon>Fulvia</taxon>
    </lineage>
</organism>
<evidence type="ECO:0000256" key="5">
    <source>
        <dbReference type="SAM" id="MobiDB-lite"/>
    </source>
</evidence>
<feature type="transmembrane region" description="Helical" evidence="6">
    <location>
        <begin position="51"/>
        <end position="73"/>
    </location>
</feature>
<dbReference type="GeneID" id="71989002"/>
<evidence type="ECO:0000313" key="9">
    <source>
        <dbReference type="Proteomes" id="UP000756132"/>
    </source>
</evidence>
<feature type="transmembrane region" description="Helical" evidence="6">
    <location>
        <begin position="422"/>
        <end position="448"/>
    </location>
</feature>
<feature type="compositionally biased region" description="Basic and acidic residues" evidence="5">
    <location>
        <begin position="18"/>
        <end position="31"/>
    </location>
</feature>
<feature type="transmembrane region" description="Helical" evidence="6">
    <location>
        <begin position="117"/>
        <end position="136"/>
    </location>
</feature>
<name>A0A9Q8PFI2_PASFU</name>
<feature type="region of interest" description="Disordered" evidence="5">
    <location>
        <begin position="1"/>
        <end position="42"/>
    </location>
</feature>
<dbReference type="AlphaFoldDB" id="A0A9Q8PFI2"/>
<gene>
    <name evidence="8" type="ORF">CLAFUR5_09124</name>
</gene>
<dbReference type="Proteomes" id="UP000756132">
    <property type="component" value="Chromosome 9"/>
</dbReference>
<reference evidence="8" key="2">
    <citation type="journal article" date="2022" name="Microb. Genom.">
        <title>A chromosome-scale genome assembly of the tomato pathogen Cladosporium fulvum reveals a compartmentalized genome architecture and the presence of a dispensable chromosome.</title>
        <authorList>
            <person name="Zaccaron A.Z."/>
            <person name="Chen L.H."/>
            <person name="Samaras A."/>
            <person name="Stergiopoulos I."/>
        </authorList>
    </citation>
    <scope>NUCLEOTIDE SEQUENCE</scope>
    <source>
        <strain evidence="8">Race5_Kim</strain>
    </source>
</reference>
<protein>
    <submittedName>
        <fullName evidence="8">Efflux pump vrtL</fullName>
    </submittedName>
</protein>
<dbReference type="OMA" id="SMYSLYA"/>
<sequence>MPPRNDERQPLLNGHSHNQQDERHDKQKVAFDEDDEDNPCNWPTSRKWSQVLQITIIAFLCPASSSIVAPAASEIQESLGVSDKRLILAGQSGFVCMLGLGPLLLAPLSETFGRRPIFLTNLAIFTLLQVPIAMAPEVYSWIVLRTLSGFFGSVGVANGGGSISDMFETHERAKVLGIYLLAPLLGPSIGPMVGGIMVGSVQWRWIFWLVFAVAVVVLGGCYFCLHETRAVTILQKRKKELEKKEDGTEWYIEGDTAGQSLMAKVAGNSTRAVKILATQPIVLTMSLYQALVFSSMYSLYASYTSIWSAPPYNFSKTQVGLAYLGPALGFIITSFFIVFFIDRLYNWLAERNDDDGQPEYRLPMANVGAVLLPISLFWFGWTVEMALYWPIPLAATLLFGASQVSIFNTVQTYYIDAYESNAASALAAGAFLRSMFGGIIPLLVGGLFDQLGYGWGMSVFGFISLALMPAPLLFYYFGRRIRERFPFKG</sequence>
<dbReference type="GO" id="GO:0005886">
    <property type="term" value="C:plasma membrane"/>
    <property type="evidence" value="ECO:0007669"/>
    <property type="project" value="TreeGrafter"/>
</dbReference>
<feature type="transmembrane region" description="Helical" evidence="6">
    <location>
        <begin position="205"/>
        <end position="225"/>
    </location>
</feature>
<dbReference type="InterPro" id="IPR036259">
    <property type="entry name" value="MFS_trans_sf"/>
</dbReference>
<dbReference type="InterPro" id="IPR011701">
    <property type="entry name" value="MFS"/>
</dbReference>